<dbReference type="CDD" id="cd02846">
    <property type="entry name" value="PAZ_argonaute_like"/>
    <property type="match status" value="1"/>
</dbReference>
<dbReference type="SUPFAM" id="SSF53098">
    <property type="entry name" value="Ribonuclease H-like"/>
    <property type="match status" value="1"/>
</dbReference>
<dbReference type="InterPro" id="IPR003100">
    <property type="entry name" value="PAZ_dom"/>
</dbReference>
<dbReference type="InterPro" id="IPR032472">
    <property type="entry name" value="ArgoL2"/>
</dbReference>
<dbReference type="SMART" id="SM00950">
    <property type="entry name" value="Piwi"/>
    <property type="match status" value="1"/>
</dbReference>
<gene>
    <name evidence="4" type="ORF">CYLTODRAFT_397112</name>
</gene>
<dbReference type="Pfam" id="PF02171">
    <property type="entry name" value="Piwi"/>
    <property type="match status" value="1"/>
</dbReference>
<dbReference type="InterPro" id="IPR036085">
    <property type="entry name" value="PAZ_dom_sf"/>
</dbReference>
<dbReference type="SMART" id="SM01163">
    <property type="entry name" value="DUF1785"/>
    <property type="match status" value="1"/>
</dbReference>
<evidence type="ECO:0000256" key="1">
    <source>
        <dbReference type="SAM" id="MobiDB-lite"/>
    </source>
</evidence>
<proteinExistence type="predicted"/>
<dbReference type="InterPro" id="IPR003165">
    <property type="entry name" value="Piwi"/>
</dbReference>
<evidence type="ECO:0000313" key="5">
    <source>
        <dbReference type="Proteomes" id="UP000054007"/>
    </source>
</evidence>
<protein>
    <submittedName>
        <fullName evidence="4">Argonaute-like protein</fullName>
    </submittedName>
</protein>
<name>A0A0D7BA59_9AGAR</name>
<dbReference type="Gene3D" id="3.30.420.10">
    <property type="entry name" value="Ribonuclease H-like superfamily/Ribonuclease H"/>
    <property type="match status" value="1"/>
</dbReference>
<feature type="domain" description="Piwi" evidence="3">
    <location>
        <begin position="589"/>
        <end position="892"/>
    </location>
</feature>
<dbReference type="Gene3D" id="2.170.260.10">
    <property type="entry name" value="paz domain"/>
    <property type="match status" value="1"/>
</dbReference>
<dbReference type="Pfam" id="PF02170">
    <property type="entry name" value="PAZ"/>
    <property type="match status" value="1"/>
</dbReference>
<dbReference type="PROSITE" id="PS50822">
    <property type="entry name" value="PIWI"/>
    <property type="match status" value="1"/>
</dbReference>
<dbReference type="InterPro" id="IPR032474">
    <property type="entry name" value="Argonaute_N"/>
</dbReference>
<dbReference type="Pfam" id="PF08699">
    <property type="entry name" value="ArgoL1"/>
    <property type="match status" value="1"/>
</dbReference>
<dbReference type="SUPFAM" id="SSF101690">
    <property type="entry name" value="PAZ domain"/>
    <property type="match status" value="1"/>
</dbReference>
<dbReference type="EMBL" id="KN880526">
    <property type="protein sequence ID" value="KIY67428.1"/>
    <property type="molecule type" value="Genomic_DNA"/>
</dbReference>
<feature type="region of interest" description="Disordered" evidence="1">
    <location>
        <begin position="1"/>
        <end position="61"/>
    </location>
</feature>
<dbReference type="STRING" id="1314674.A0A0D7BA59"/>
<dbReference type="AlphaFoldDB" id="A0A0D7BA59"/>
<dbReference type="Pfam" id="PF16488">
    <property type="entry name" value="ArgoL2"/>
    <property type="match status" value="1"/>
</dbReference>
<dbReference type="InterPro" id="IPR045246">
    <property type="entry name" value="Piwi_ago-like"/>
</dbReference>
<feature type="domain" description="PAZ" evidence="2">
    <location>
        <begin position="305"/>
        <end position="401"/>
    </location>
</feature>
<dbReference type="PANTHER" id="PTHR22891">
    <property type="entry name" value="EUKARYOTIC TRANSLATION INITIATION FACTOR 2C"/>
    <property type="match status" value="1"/>
</dbReference>
<feature type="compositionally biased region" description="Gly residues" evidence="1">
    <location>
        <begin position="9"/>
        <end position="22"/>
    </location>
</feature>
<accession>A0A0D7BA59</accession>
<dbReference type="Proteomes" id="UP000054007">
    <property type="component" value="Unassembled WGS sequence"/>
</dbReference>
<evidence type="ECO:0000259" key="2">
    <source>
        <dbReference type="PROSITE" id="PS50821"/>
    </source>
</evidence>
<feature type="compositionally biased region" description="Basic and acidic residues" evidence="1">
    <location>
        <begin position="23"/>
        <end position="34"/>
    </location>
</feature>
<dbReference type="InterPro" id="IPR012337">
    <property type="entry name" value="RNaseH-like_sf"/>
</dbReference>
<dbReference type="Pfam" id="PF16486">
    <property type="entry name" value="ArgoN"/>
    <property type="match status" value="1"/>
</dbReference>
<evidence type="ECO:0000313" key="4">
    <source>
        <dbReference type="EMBL" id="KIY67428.1"/>
    </source>
</evidence>
<sequence length="935" mass="101702">MSEYRGRGRGGAGGGGGRGGFRGGDRGRGNDRGGRGGGGRGGFQAPRVAPLPPAGPVDARLTDGSEATLVRALKTLKVNDNELPLRPDFGKLGKEVKLRANFFSVNIPETNLFEYDIVMTPSAGASNRRVKRRIFQLAEQSPEWAPLRGKVAHDHASKLISSYELPQPLTISSIEYYEEDEDPDRKNKKSYTLEFNFIQPIDTAKLLRFVKGTPSERNEDVLPILSALNLILAAHPSRAAGEGGAVLVGRNRFFTKNAAPAVSLGGGLEAWRGFYSSVRPSHHQLLVNVNVCTTAFYEPGNLATSLIAFARGSYGARFTAFAKGVRVRTHLGFVKTVKSVTDLKPSQYTFDCAELGGRVTVEQYFKKKYGKTLLHPDLPLVDVGGGNKANLLPAETCDILPNQAFKGKLSDDNTAKMITVAARPPNANASAILGAGLTELGFRSQGGSETLKNFGITVGNEMAIVPGRVLPTPSVTYQGNSSRTRVDAEKASWNLRDARFFRPGTLSNWVVLCINDNNPDDFKGPKDPDLRASVENFMAFAQTAGMVVNGFPGIIGAKPPPREFSDPTRTAATAAITAALKSRPTKPAFALVILSNSDKHIYSNIKRLCDCTLDLPTVCVQAGKFKNSNAAYNSNVLLKVNTKLGGTNHTLDQAGLKLLDGKKTMMVGIDVTHPGPGSVRGTPSIAAVVANVDEHFSQFPASMQLQESKKEMVTELAAMMQERLLAYKARNRSLPERVIVYRDGVSEGQLQTVVDEEMPAIQAAFRVFNQGNYRPKLSIIVCGKRHHTRFFPADEQGSDQKGNSKPGMVVDRGVTSVYQYDFFLQSHAGLQGTTRPTHYYVVHDDIGFKPDEIQQMTNHISYMFTRATKGVSLAAPAYYADMACERGRAYIHKLLHGVTDVNLNSATADDDVFAEAKTLWGNGVGQNMRNIMYYI</sequence>
<dbReference type="CDD" id="cd04657">
    <property type="entry name" value="Piwi_ago-like"/>
    <property type="match status" value="1"/>
</dbReference>
<dbReference type="OrthoDB" id="10252740at2759"/>
<keyword evidence="5" id="KW-1185">Reference proteome</keyword>
<reference evidence="4 5" key="1">
    <citation type="journal article" date="2015" name="Fungal Genet. Biol.">
        <title>Evolution of novel wood decay mechanisms in Agaricales revealed by the genome sequences of Fistulina hepatica and Cylindrobasidium torrendii.</title>
        <authorList>
            <person name="Floudas D."/>
            <person name="Held B.W."/>
            <person name="Riley R."/>
            <person name="Nagy L.G."/>
            <person name="Koehler G."/>
            <person name="Ransdell A.S."/>
            <person name="Younus H."/>
            <person name="Chow J."/>
            <person name="Chiniquy J."/>
            <person name="Lipzen A."/>
            <person name="Tritt A."/>
            <person name="Sun H."/>
            <person name="Haridas S."/>
            <person name="LaButti K."/>
            <person name="Ohm R.A."/>
            <person name="Kues U."/>
            <person name="Blanchette R.A."/>
            <person name="Grigoriev I.V."/>
            <person name="Minto R.E."/>
            <person name="Hibbett D.S."/>
        </authorList>
    </citation>
    <scope>NUCLEOTIDE SEQUENCE [LARGE SCALE GENOMIC DNA]</scope>
    <source>
        <strain evidence="4 5">FP15055 ss-10</strain>
    </source>
</reference>
<organism evidence="4 5">
    <name type="scientific">Cylindrobasidium torrendii FP15055 ss-10</name>
    <dbReference type="NCBI Taxonomy" id="1314674"/>
    <lineage>
        <taxon>Eukaryota</taxon>
        <taxon>Fungi</taxon>
        <taxon>Dikarya</taxon>
        <taxon>Basidiomycota</taxon>
        <taxon>Agaricomycotina</taxon>
        <taxon>Agaricomycetes</taxon>
        <taxon>Agaricomycetidae</taxon>
        <taxon>Agaricales</taxon>
        <taxon>Marasmiineae</taxon>
        <taxon>Physalacriaceae</taxon>
        <taxon>Cylindrobasidium</taxon>
    </lineage>
</organism>
<dbReference type="PROSITE" id="PS50821">
    <property type="entry name" value="PAZ"/>
    <property type="match status" value="1"/>
</dbReference>
<dbReference type="Gene3D" id="3.40.50.2300">
    <property type="match status" value="1"/>
</dbReference>
<dbReference type="InterPro" id="IPR014811">
    <property type="entry name" value="ArgoL1"/>
</dbReference>
<dbReference type="InterPro" id="IPR036397">
    <property type="entry name" value="RNaseH_sf"/>
</dbReference>
<dbReference type="GO" id="GO:0003723">
    <property type="term" value="F:RNA binding"/>
    <property type="evidence" value="ECO:0007669"/>
    <property type="project" value="InterPro"/>
</dbReference>
<evidence type="ECO:0000259" key="3">
    <source>
        <dbReference type="PROSITE" id="PS50822"/>
    </source>
</evidence>